<dbReference type="EMBL" id="AAZO01004597">
    <property type="status" value="NOT_ANNOTATED_CDS"/>
    <property type="molecule type" value="Genomic_DNA"/>
</dbReference>
<dbReference type="HOGENOM" id="CLU_2797025_0_0_1"/>
<dbReference type="STRING" id="121224.E0VR62"/>
<feature type="domain" description="TRAFD1/XAF1 zinc finger" evidence="4">
    <location>
        <begin position="14"/>
        <end position="51"/>
    </location>
</feature>
<dbReference type="InterPro" id="IPR049439">
    <property type="entry name" value="TRAFD1-XIAF1_Znf"/>
</dbReference>
<evidence type="ECO:0000259" key="4">
    <source>
        <dbReference type="Pfam" id="PF21366"/>
    </source>
</evidence>
<evidence type="ECO:0000313" key="6">
    <source>
        <dbReference type="EnsemblMetazoa" id="PHUM392800-PA"/>
    </source>
</evidence>
<dbReference type="PANTHER" id="PTHR16295:SF10">
    <property type="entry name" value="EXPRESSED PROTEIN"/>
    <property type="match status" value="1"/>
</dbReference>
<organism>
    <name type="scientific">Pediculus humanus subsp. corporis</name>
    <name type="common">Body louse</name>
    <dbReference type="NCBI Taxonomy" id="121224"/>
    <lineage>
        <taxon>Eukaryota</taxon>
        <taxon>Metazoa</taxon>
        <taxon>Ecdysozoa</taxon>
        <taxon>Arthropoda</taxon>
        <taxon>Hexapoda</taxon>
        <taxon>Insecta</taxon>
        <taxon>Pterygota</taxon>
        <taxon>Neoptera</taxon>
        <taxon>Paraneoptera</taxon>
        <taxon>Psocodea</taxon>
        <taxon>Troctomorpha</taxon>
        <taxon>Phthiraptera</taxon>
        <taxon>Anoplura</taxon>
        <taxon>Pediculidae</taxon>
        <taxon>Pediculus</taxon>
    </lineage>
</organism>
<keyword evidence="2" id="KW-0863">Zinc-finger</keyword>
<dbReference type="Pfam" id="PF21366">
    <property type="entry name" value="TRAFD1-XIAF1_ZnF"/>
    <property type="match status" value="1"/>
</dbReference>
<evidence type="ECO:0000256" key="2">
    <source>
        <dbReference type="ARBA" id="ARBA00022771"/>
    </source>
</evidence>
<dbReference type="InParanoid" id="E0VR62"/>
<accession>E0VR62</accession>
<dbReference type="eggNOG" id="ENOG502QQRU">
    <property type="taxonomic scope" value="Eukaryota"/>
</dbReference>
<evidence type="ECO:0000313" key="5">
    <source>
        <dbReference type="EMBL" id="EEB15868.1"/>
    </source>
</evidence>
<reference evidence="5" key="1">
    <citation type="submission" date="2007-04" db="EMBL/GenBank/DDBJ databases">
        <title>Annotation of Pediculus humanus corporis strain USDA.</title>
        <authorList>
            <person name="Kirkness E."/>
            <person name="Hannick L."/>
            <person name="Hass B."/>
            <person name="Bruggner R."/>
            <person name="Lawson D."/>
            <person name="Bidwell S."/>
            <person name="Joardar V."/>
            <person name="Caler E."/>
            <person name="Walenz B."/>
            <person name="Inman J."/>
            <person name="Schobel S."/>
            <person name="Galinsky K."/>
            <person name="Amedeo P."/>
            <person name="Strausberg R."/>
        </authorList>
    </citation>
    <scope>NUCLEOTIDE SEQUENCE</scope>
    <source>
        <strain evidence="5">USDA</strain>
    </source>
</reference>
<dbReference type="EMBL" id="DS235451">
    <property type="protein sequence ID" value="EEB15868.1"/>
    <property type="molecule type" value="Genomic_DNA"/>
</dbReference>
<dbReference type="GO" id="GO:0008270">
    <property type="term" value="F:zinc ion binding"/>
    <property type="evidence" value="ECO:0007669"/>
    <property type="project" value="UniProtKB-KW"/>
</dbReference>
<dbReference type="AlphaFoldDB" id="E0VR62"/>
<sequence>MNLFKGKVKCSICDIDVVVTEINEHEDYCGSRTEKCLSCEKYVMLKYKTQHITSNHVFFKITDDLKEV</sequence>
<evidence type="ECO:0000256" key="3">
    <source>
        <dbReference type="ARBA" id="ARBA00022833"/>
    </source>
</evidence>
<gene>
    <name evidence="6" type="primary">8237668</name>
    <name evidence="5" type="ORF">Phum_PHUM392800</name>
</gene>
<dbReference type="Gene3D" id="3.30.40.10">
    <property type="entry name" value="Zinc/RING finger domain, C3HC4 (zinc finger)"/>
    <property type="match status" value="1"/>
</dbReference>
<dbReference type="RefSeq" id="XP_002428606.1">
    <property type="nucleotide sequence ID" value="XM_002428561.1"/>
</dbReference>
<keyword evidence="3" id="KW-0862">Zinc</keyword>
<dbReference type="GO" id="GO:0005739">
    <property type="term" value="C:mitochondrion"/>
    <property type="evidence" value="ECO:0007669"/>
    <property type="project" value="TreeGrafter"/>
</dbReference>
<keyword evidence="1" id="KW-0479">Metal-binding</keyword>
<dbReference type="InterPro" id="IPR013083">
    <property type="entry name" value="Znf_RING/FYVE/PHD"/>
</dbReference>
<dbReference type="PANTHER" id="PTHR16295">
    <property type="entry name" value="TRAF-TYPE ZINC FINGER PROTEIN-RELATED"/>
    <property type="match status" value="1"/>
</dbReference>
<keyword evidence="7" id="KW-1185">Reference proteome</keyword>
<evidence type="ECO:0000313" key="7">
    <source>
        <dbReference type="Proteomes" id="UP000009046"/>
    </source>
</evidence>
<proteinExistence type="predicted"/>
<dbReference type="GeneID" id="8237668"/>
<evidence type="ECO:0000256" key="1">
    <source>
        <dbReference type="ARBA" id="ARBA00022723"/>
    </source>
</evidence>
<dbReference type="KEGG" id="phu:Phum_PHUM392800"/>
<reference evidence="5" key="2">
    <citation type="submission" date="2007-04" db="EMBL/GenBank/DDBJ databases">
        <title>The genome of the human body louse.</title>
        <authorList>
            <consortium name="The Human Body Louse Genome Consortium"/>
            <person name="Kirkness E."/>
            <person name="Walenz B."/>
            <person name="Hass B."/>
            <person name="Bruggner R."/>
            <person name="Strausberg R."/>
        </authorList>
    </citation>
    <scope>NUCLEOTIDE SEQUENCE</scope>
    <source>
        <strain evidence="5">USDA</strain>
    </source>
</reference>
<reference evidence="6" key="3">
    <citation type="submission" date="2021-02" db="UniProtKB">
        <authorList>
            <consortium name="EnsemblMetazoa"/>
        </authorList>
    </citation>
    <scope>IDENTIFICATION</scope>
    <source>
        <strain evidence="6">USDA</strain>
    </source>
</reference>
<dbReference type="EnsemblMetazoa" id="PHUM392800-RA">
    <property type="protein sequence ID" value="PHUM392800-PA"/>
    <property type="gene ID" value="PHUM392800"/>
</dbReference>
<name>E0VR62_PEDHC</name>
<protein>
    <recommendedName>
        <fullName evidence="4">TRAFD1/XAF1 zinc finger domain-containing protein</fullName>
    </recommendedName>
</protein>
<dbReference type="VEuPathDB" id="VectorBase:PHUM392800"/>
<dbReference type="InterPro" id="IPR051986">
    <property type="entry name" value="Innate_Immune_Apopt_Reg"/>
</dbReference>
<dbReference type="Proteomes" id="UP000009046">
    <property type="component" value="Unassembled WGS sequence"/>
</dbReference>
<dbReference type="OrthoDB" id="193703at2759"/>
<dbReference type="CTD" id="8237668"/>